<reference evidence="9" key="1">
    <citation type="submission" date="2020-10" db="EMBL/GenBank/DDBJ databases">
        <authorList>
            <person name="Gilroy R."/>
        </authorList>
    </citation>
    <scope>NUCLEOTIDE SEQUENCE</scope>
    <source>
        <strain evidence="9">ChiSjej4B22-8148</strain>
    </source>
</reference>
<evidence type="ECO:0000259" key="8">
    <source>
        <dbReference type="PROSITE" id="PS50928"/>
    </source>
</evidence>
<evidence type="ECO:0000256" key="1">
    <source>
        <dbReference type="ARBA" id="ARBA00004651"/>
    </source>
</evidence>
<dbReference type="InterPro" id="IPR035906">
    <property type="entry name" value="MetI-like_sf"/>
</dbReference>
<dbReference type="InterPro" id="IPR045621">
    <property type="entry name" value="BPD_transp_1_N"/>
</dbReference>
<dbReference type="PROSITE" id="PS50928">
    <property type="entry name" value="ABC_TM1"/>
    <property type="match status" value="1"/>
</dbReference>
<feature type="transmembrane region" description="Helical" evidence="7">
    <location>
        <begin position="135"/>
        <end position="162"/>
    </location>
</feature>
<dbReference type="Proteomes" id="UP000886757">
    <property type="component" value="Unassembled WGS sequence"/>
</dbReference>
<feature type="transmembrane region" description="Helical" evidence="7">
    <location>
        <begin position="240"/>
        <end position="259"/>
    </location>
</feature>
<evidence type="ECO:0000256" key="5">
    <source>
        <dbReference type="ARBA" id="ARBA00022989"/>
    </source>
</evidence>
<dbReference type="PANTHER" id="PTHR43163">
    <property type="entry name" value="DIPEPTIDE TRANSPORT SYSTEM PERMEASE PROTEIN DPPB-RELATED"/>
    <property type="match status" value="1"/>
</dbReference>
<dbReference type="GO" id="GO:0055085">
    <property type="term" value="P:transmembrane transport"/>
    <property type="evidence" value="ECO:0007669"/>
    <property type="project" value="InterPro"/>
</dbReference>
<evidence type="ECO:0000256" key="2">
    <source>
        <dbReference type="ARBA" id="ARBA00022448"/>
    </source>
</evidence>
<keyword evidence="5 7" id="KW-1133">Transmembrane helix</keyword>
<dbReference type="InterPro" id="IPR000515">
    <property type="entry name" value="MetI-like"/>
</dbReference>
<dbReference type="AlphaFoldDB" id="A0A9D1AAF5"/>
<comment type="subcellular location">
    <subcellularLocation>
        <location evidence="1 7">Cell membrane</location>
        <topology evidence="1 7">Multi-pass membrane protein</topology>
    </subcellularLocation>
</comment>
<dbReference type="Pfam" id="PF00528">
    <property type="entry name" value="BPD_transp_1"/>
    <property type="match status" value="1"/>
</dbReference>
<dbReference type="PANTHER" id="PTHR43163:SF6">
    <property type="entry name" value="DIPEPTIDE TRANSPORT SYSTEM PERMEASE PROTEIN DPPB-RELATED"/>
    <property type="match status" value="1"/>
</dbReference>
<keyword evidence="3" id="KW-1003">Cell membrane</keyword>
<organism evidence="9 10">
    <name type="scientific">Candidatus Choladousia intestinavium</name>
    <dbReference type="NCBI Taxonomy" id="2840727"/>
    <lineage>
        <taxon>Bacteria</taxon>
        <taxon>Bacillati</taxon>
        <taxon>Bacillota</taxon>
        <taxon>Clostridia</taxon>
        <taxon>Lachnospirales</taxon>
        <taxon>Lachnospiraceae</taxon>
        <taxon>Lachnospiraceae incertae sedis</taxon>
        <taxon>Candidatus Choladousia</taxon>
    </lineage>
</organism>
<feature type="transmembrane region" description="Helical" evidence="7">
    <location>
        <begin position="279"/>
        <end position="300"/>
    </location>
</feature>
<sequence>MLKYIGKRLLMIIPTFLLLTLLVYTILSLSPADPALMRLGTTATEEQIEEMHHEMGLDRPLLVRYGTYMWDLITKGEMGESWVMQTNVKSEFIERLPNTLILTGLALLLTIWVGIPAGIYAAVKQNTTGDRVTMILAMLLISLPNFFLSLICQIVFCLWLGWFPVTGAGSFAHFILPSIMLAASRVAGQVRLTRSSMLDVLGQDYIRTASAKGCSKIRVICYHALRNGLLPVITNIGNNVGGLVAGAVTVETIFAIPGIGSMLVNAVRTSDIPQVMGPIIFISLLVCVVNLLVDILYAVIDPRVKLQYS</sequence>
<dbReference type="GO" id="GO:0005886">
    <property type="term" value="C:plasma membrane"/>
    <property type="evidence" value="ECO:0007669"/>
    <property type="project" value="UniProtKB-SubCell"/>
</dbReference>
<proteinExistence type="inferred from homology"/>
<evidence type="ECO:0000256" key="6">
    <source>
        <dbReference type="ARBA" id="ARBA00023136"/>
    </source>
</evidence>
<reference evidence="9" key="2">
    <citation type="journal article" date="2021" name="PeerJ">
        <title>Extensive microbial diversity within the chicken gut microbiome revealed by metagenomics and culture.</title>
        <authorList>
            <person name="Gilroy R."/>
            <person name="Ravi A."/>
            <person name="Getino M."/>
            <person name="Pursley I."/>
            <person name="Horton D.L."/>
            <person name="Alikhan N.F."/>
            <person name="Baker D."/>
            <person name="Gharbi K."/>
            <person name="Hall N."/>
            <person name="Watson M."/>
            <person name="Adriaenssens E.M."/>
            <person name="Foster-Nyarko E."/>
            <person name="Jarju S."/>
            <person name="Secka A."/>
            <person name="Antonio M."/>
            <person name="Oren A."/>
            <person name="Chaudhuri R.R."/>
            <person name="La Ragione R."/>
            <person name="Hildebrand F."/>
            <person name="Pallen M.J."/>
        </authorList>
    </citation>
    <scope>NUCLEOTIDE SEQUENCE</scope>
    <source>
        <strain evidence="9">ChiSjej4B22-8148</strain>
    </source>
</reference>
<feature type="transmembrane region" description="Helical" evidence="7">
    <location>
        <begin position="100"/>
        <end position="123"/>
    </location>
</feature>
<evidence type="ECO:0000313" key="10">
    <source>
        <dbReference type="Proteomes" id="UP000886757"/>
    </source>
</evidence>
<comment type="similarity">
    <text evidence="7">Belongs to the binding-protein-dependent transport system permease family.</text>
</comment>
<gene>
    <name evidence="9" type="ORF">IAB31_01250</name>
</gene>
<name>A0A9D1AAF5_9FIRM</name>
<dbReference type="SUPFAM" id="SSF161098">
    <property type="entry name" value="MetI-like"/>
    <property type="match status" value="1"/>
</dbReference>
<evidence type="ECO:0000256" key="3">
    <source>
        <dbReference type="ARBA" id="ARBA00022475"/>
    </source>
</evidence>
<dbReference type="Pfam" id="PF19300">
    <property type="entry name" value="BPD_transp_1_N"/>
    <property type="match status" value="1"/>
</dbReference>
<keyword evidence="2 7" id="KW-0813">Transport</keyword>
<feature type="domain" description="ABC transmembrane type-1" evidence="8">
    <location>
        <begin position="96"/>
        <end position="297"/>
    </location>
</feature>
<dbReference type="CDD" id="cd06261">
    <property type="entry name" value="TM_PBP2"/>
    <property type="match status" value="1"/>
</dbReference>
<evidence type="ECO:0000256" key="4">
    <source>
        <dbReference type="ARBA" id="ARBA00022692"/>
    </source>
</evidence>
<dbReference type="EMBL" id="DVGK01000019">
    <property type="protein sequence ID" value="HIR12531.1"/>
    <property type="molecule type" value="Genomic_DNA"/>
</dbReference>
<keyword evidence="6 7" id="KW-0472">Membrane</keyword>
<comment type="caution">
    <text evidence="9">The sequence shown here is derived from an EMBL/GenBank/DDBJ whole genome shotgun (WGS) entry which is preliminary data.</text>
</comment>
<evidence type="ECO:0000313" key="9">
    <source>
        <dbReference type="EMBL" id="HIR12531.1"/>
    </source>
</evidence>
<protein>
    <submittedName>
        <fullName evidence="9">ABC transporter permease</fullName>
    </submittedName>
</protein>
<evidence type="ECO:0000256" key="7">
    <source>
        <dbReference type="RuleBase" id="RU363032"/>
    </source>
</evidence>
<feature type="transmembrane region" description="Helical" evidence="7">
    <location>
        <begin position="168"/>
        <end position="188"/>
    </location>
</feature>
<dbReference type="Gene3D" id="1.10.3720.10">
    <property type="entry name" value="MetI-like"/>
    <property type="match status" value="1"/>
</dbReference>
<keyword evidence="4 7" id="KW-0812">Transmembrane</keyword>
<accession>A0A9D1AAF5</accession>
<feature type="transmembrane region" description="Helical" evidence="7">
    <location>
        <begin position="9"/>
        <end position="27"/>
    </location>
</feature>